<dbReference type="RefSeq" id="WP_058622497.1">
    <property type="nucleotide sequence ID" value="NZ_LDRT01000012.1"/>
</dbReference>
<evidence type="ECO:0000256" key="1">
    <source>
        <dbReference type="ARBA" id="ARBA00023015"/>
    </source>
</evidence>
<dbReference type="PRINTS" id="PR00455">
    <property type="entry name" value="HTHTETR"/>
</dbReference>
<reference evidence="6 7" key="1">
    <citation type="journal article" date="2016" name="Front. Microbiol.">
        <title>Genomic Resource of Rice Seed Associated Bacteria.</title>
        <authorList>
            <person name="Midha S."/>
            <person name="Bansal K."/>
            <person name="Sharma S."/>
            <person name="Kumar N."/>
            <person name="Patil P.P."/>
            <person name="Chaudhry V."/>
            <person name="Patil P.B."/>
        </authorList>
    </citation>
    <scope>NUCLEOTIDE SEQUENCE [LARGE SCALE GENOMIC DNA]</scope>
    <source>
        <strain evidence="6 7">NS220</strain>
    </source>
</reference>
<dbReference type="AlphaFoldDB" id="A0A147F0L8"/>
<keyword evidence="3" id="KW-0804">Transcription</keyword>
<dbReference type="GO" id="GO:0000976">
    <property type="term" value="F:transcription cis-regulatory region binding"/>
    <property type="evidence" value="ECO:0007669"/>
    <property type="project" value="TreeGrafter"/>
</dbReference>
<dbReference type="PANTHER" id="PTHR30055">
    <property type="entry name" value="HTH-TYPE TRANSCRIPTIONAL REGULATOR RUTR"/>
    <property type="match status" value="1"/>
</dbReference>
<dbReference type="Pfam" id="PF00440">
    <property type="entry name" value="TetR_N"/>
    <property type="match status" value="1"/>
</dbReference>
<evidence type="ECO:0000313" key="7">
    <source>
        <dbReference type="Proteomes" id="UP000075025"/>
    </source>
</evidence>
<accession>A0A147F0L8</accession>
<feature type="domain" description="HTH tetR-type" evidence="5">
    <location>
        <begin position="4"/>
        <end position="64"/>
    </location>
</feature>
<evidence type="ECO:0000256" key="2">
    <source>
        <dbReference type="ARBA" id="ARBA00023125"/>
    </source>
</evidence>
<dbReference type="InterPro" id="IPR050109">
    <property type="entry name" value="HTH-type_TetR-like_transc_reg"/>
</dbReference>
<gene>
    <name evidence="6" type="ORF">NS220_02335</name>
</gene>
<dbReference type="EMBL" id="LDRT01000012">
    <property type="protein sequence ID" value="KTR96372.1"/>
    <property type="molecule type" value="Genomic_DNA"/>
</dbReference>
<dbReference type="PANTHER" id="PTHR30055:SF240">
    <property type="entry name" value="HTH-TYPE TRANSCRIPTIONAL REGULATOR ACRR"/>
    <property type="match status" value="1"/>
</dbReference>
<dbReference type="InterPro" id="IPR036271">
    <property type="entry name" value="Tet_transcr_reg_TetR-rel_C_sf"/>
</dbReference>
<comment type="caution">
    <text evidence="6">The sequence shown here is derived from an EMBL/GenBank/DDBJ whole genome shotgun (WGS) entry which is preliminary data.</text>
</comment>
<organism evidence="6 7">
    <name type="scientific">Microbacterium testaceum</name>
    <name type="common">Aureobacterium testaceum</name>
    <name type="synonym">Brevibacterium testaceum</name>
    <dbReference type="NCBI Taxonomy" id="2033"/>
    <lineage>
        <taxon>Bacteria</taxon>
        <taxon>Bacillati</taxon>
        <taxon>Actinomycetota</taxon>
        <taxon>Actinomycetes</taxon>
        <taxon>Micrococcales</taxon>
        <taxon>Microbacteriaceae</taxon>
        <taxon>Microbacterium</taxon>
    </lineage>
</organism>
<keyword evidence="1" id="KW-0805">Transcription regulation</keyword>
<dbReference type="PROSITE" id="PS50977">
    <property type="entry name" value="HTH_TETR_2"/>
    <property type="match status" value="1"/>
</dbReference>
<dbReference type="Proteomes" id="UP000075025">
    <property type="component" value="Unassembled WGS sequence"/>
</dbReference>
<evidence type="ECO:0000256" key="4">
    <source>
        <dbReference type="PROSITE-ProRule" id="PRU00335"/>
    </source>
</evidence>
<evidence type="ECO:0000259" key="5">
    <source>
        <dbReference type="PROSITE" id="PS50977"/>
    </source>
</evidence>
<dbReference type="PATRIC" id="fig|2033.6.peg.439"/>
<name>A0A147F0L8_MICTE</name>
<dbReference type="Gene3D" id="1.10.357.10">
    <property type="entry name" value="Tetracycline Repressor, domain 2"/>
    <property type="match status" value="1"/>
</dbReference>
<evidence type="ECO:0000256" key="3">
    <source>
        <dbReference type="ARBA" id="ARBA00023163"/>
    </source>
</evidence>
<dbReference type="InterPro" id="IPR001647">
    <property type="entry name" value="HTH_TetR"/>
</dbReference>
<keyword evidence="2 4" id="KW-0238">DNA-binding</keyword>
<dbReference type="OrthoDB" id="3766519at2"/>
<proteinExistence type="predicted"/>
<dbReference type="SUPFAM" id="SSF46689">
    <property type="entry name" value="Homeodomain-like"/>
    <property type="match status" value="1"/>
</dbReference>
<feature type="DNA-binding region" description="H-T-H motif" evidence="4">
    <location>
        <begin position="27"/>
        <end position="46"/>
    </location>
</feature>
<sequence length="213" mass="24151">MEEGGTRQQILVHAARLFGRHGYHGTTTREIADAVGIRQPSLFYHFSAKHVILSELVDADLAQTFGRLEEARALDASWAEQFHYFLTISSHDYLTLPYDARGYYSDAIFTEPEFENQRREITRFHEEVRALVASGIRAGEFMDVDAEFVQRAITGLQFEGMRERETNASAPVAHRPLQVSDFILRAVLVDPFRLDDVRAATQSRLDGAVSFSL</sequence>
<evidence type="ECO:0000313" key="6">
    <source>
        <dbReference type="EMBL" id="KTR96372.1"/>
    </source>
</evidence>
<dbReference type="SUPFAM" id="SSF48498">
    <property type="entry name" value="Tetracyclin repressor-like, C-terminal domain"/>
    <property type="match status" value="1"/>
</dbReference>
<dbReference type="GO" id="GO:0003700">
    <property type="term" value="F:DNA-binding transcription factor activity"/>
    <property type="evidence" value="ECO:0007669"/>
    <property type="project" value="TreeGrafter"/>
</dbReference>
<dbReference type="InterPro" id="IPR009057">
    <property type="entry name" value="Homeodomain-like_sf"/>
</dbReference>
<protein>
    <recommendedName>
        <fullName evidence="5">HTH tetR-type domain-containing protein</fullName>
    </recommendedName>
</protein>